<dbReference type="RefSeq" id="WP_239549331.1">
    <property type="nucleotide sequence ID" value="NZ_JAFBER010000041.1"/>
</dbReference>
<dbReference type="InterPro" id="IPR003156">
    <property type="entry name" value="DHHA1_dom"/>
</dbReference>
<sequence>MKLFTDSDLDGIGCGLIAKIAFGDEAEVSYCTYRNLNQRVAGFLEDPKNEDTPVYITDLAVNETVEKALDKRFNEGNFVQMIDHHVTAMHFNDYKWGWVKPEDASGTKTCAASLFYHYLIKKNLIHPTEALDTFIELIRQYDTWDWEENDNVDAKRLNDLFGIIGRDQFESEMLHRLTENPDQFSLSETEETLLDIEEKKIDRYINSKRWQVVQAIIDDYCMGIVHAEQYHSELGNTLNKIYPHLDLIAIVNVGTKKISLRTVYDHVDVSEVAKHYNGGGHPKASGCDLNDEAFKKFVTDAFSLPAIKPDPDLNEFNVKGSSHGTCYINRKGDISFIRPIYENEWEIVHDGMRIDRVFPSFDEAERYLKRQYASWLRYDDDMIHQLTRALPYTEEEVRADFEGIMQGIWSDKNQLLDE</sequence>
<dbReference type="InterPro" id="IPR038763">
    <property type="entry name" value="DHH_sf"/>
</dbReference>
<dbReference type="InterPro" id="IPR058608">
    <property type="entry name" value="NrnB_C"/>
</dbReference>
<proteinExistence type="predicted"/>
<protein>
    <submittedName>
        <fullName evidence="3">Oligoribonuclease NrnB/cAMP/cGMP phosphodiesterase (DHH superfamily)</fullName>
    </submittedName>
</protein>
<dbReference type="Pfam" id="PF26386">
    <property type="entry name" value="NrnB_C"/>
    <property type="match status" value="1"/>
</dbReference>
<keyword evidence="4" id="KW-1185">Reference proteome</keyword>
<dbReference type="SUPFAM" id="SSF64182">
    <property type="entry name" value="DHH phosphoesterases"/>
    <property type="match status" value="1"/>
</dbReference>
<evidence type="ECO:0000259" key="2">
    <source>
        <dbReference type="Pfam" id="PF26386"/>
    </source>
</evidence>
<accession>A0ABS2Q418</accession>
<reference evidence="3 4" key="1">
    <citation type="submission" date="2021-01" db="EMBL/GenBank/DDBJ databases">
        <title>Genomic Encyclopedia of Type Strains, Phase IV (KMG-IV): sequencing the most valuable type-strain genomes for metagenomic binning, comparative biology and taxonomic classification.</title>
        <authorList>
            <person name="Goeker M."/>
        </authorList>
    </citation>
    <scope>NUCLEOTIDE SEQUENCE [LARGE SCALE GENOMIC DNA]</scope>
    <source>
        <strain evidence="3 4">DSM 28236</strain>
    </source>
</reference>
<dbReference type="Gene3D" id="3.10.310.30">
    <property type="match status" value="1"/>
</dbReference>
<dbReference type="EMBL" id="JAFBER010000041">
    <property type="protein sequence ID" value="MBM7647037.1"/>
    <property type="molecule type" value="Genomic_DNA"/>
</dbReference>
<feature type="domain" description="DHHA1" evidence="1">
    <location>
        <begin position="247"/>
        <end position="299"/>
    </location>
</feature>
<dbReference type="Proteomes" id="UP000808914">
    <property type="component" value="Unassembled WGS sequence"/>
</dbReference>
<dbReference type="PANTHER" id="PTHR42146">
    <property type="entry name" value="3',5'-CYCLIC-NUCLEOTIDE PHOSPHODIESTERASE"/>
    <property type="match status" value="1"/>
</dbReference>
<evidence type="ECO:0000313" key="3">
    <source>
        <dbReference type="EMBL" id="MBM7647037.1"/>
    </source>
</evidence>
<dbReference type="Pfam" id="PF02272">
    <property type="entry name" value="DHHA1"/>
    <property type="match status" value="1"/>
</dbReference>
<evidence type="ECO:0000259" key="1">
    <source>
        <dbReference type="Pfam" id="PF02272"/>
    </source>
</evidence>
<feature type="domain" description="Oligoribonuclease NrnB C-terminal" evidence="2">
    <location>
        <begin position="324"/>
        <end position="391"/>
    </location>
</feature>
<organism evidence="3 4">
    <name type="scientific">Scopulibacillus daqui</name>
    <dbReference type="NCBI Taxonomy" id="1469162"/>
    <lineage>
        <taxon>Bacteria</taxon>
        <taxon>Bacillati</taxon>
        <taxon>Bacillota</taxon>
        <taxon>Bacilli</taxon>
        <taxon>Bacillales</taxon>
        <taxon>Sporolactobacillaceae</taxon>
        <taxon>Scopulibacillus</taxon>
    </lineage>
</organism>
<gene>
    <name evidence="3" type="ORF">JOD45_003273</name>
</gene>
<name>A0ABS2Q418_9BACL</name>
<comment type="caution">
    <text evidence="3">The sequence shown here is derived from an EMBL/GenBank/DDBJ whole genome shotgun (WGS) entry which is preliminary data.</text>
</comment>
<dbReference type="InterPro" id="IPR052968">
    <property type="entry name" value="Nucleotide_metab_enz"/>
</dbReference>
<evidence type="ECO:0000313" key="4">
    <source>
        <dbReference type="Proteomes" id="UP000808914"/>
    </source>
</evidence>
<dbReference type="PANTHER" id="PTHR42146:SF1">
    <property type="entry name" value="OLIGORIBONUCLEASE NRNB"/>
    <property type="match status" value="1"/>
</dbReference>